<evidence type="ECO:0000256" key="7">
    <source>
        <dbReference type="ARBA" id="ARBA00023014"/>
    </source>
</evidence>
<dbReference type="Gene3D" id="3.90.380.10">
    <property type="entry name" value="Naphthalene 1,2-dioxygenase Alpha Subunit, Chain A, domain 1"/>
    <property type="match status" value="1"/>
</dbReference>
<dbReference type="InterPro" id="IPR017941">
    <property type="entry name" value="Rieske_2Fe-2S"/>
</dbReference>
<keyword evidence="6" id="KW-0408">Iron</keyword>
<keyword evidence="8" id="KW-0520">NAD</keyword>
<dbReference type="PRINTS" id="PR00090">
    <property type="entry name" value="RNGDIOXGNASE"/>
</dbReference>
<evidence type="ECO:0000259" key="9">
    <source>
        <dbReference type="PROSITE" id="PS51296"/>
    </source>
</evidence>
<dbReference type="Pfam" id="PF00848">
    <property type="entry name" value="Ring_hydroxyl_A"/>
    <property type="match status" value="1"/>
</dbReference>
<accession>A0ABQ1LPD7</accession>
<evidence type="ECO:0000256" key="1">
    <source>
        <dbReference type="ARBA" id="ARBA00008751"/>
    </source>
</evidence>
<keyword evidence="7" id="KW-0411">Iron-sulfur</keyword>
<dbReference type="Gene3D" id="2.102.10.10">
    <property type="entry name" value="Rieske [2Fe-2S] iron-sulphur domain"/>
    <property type="match status" value="1"/>
</dbReference>
<feature type="domain" description="Rieske" evidence="9">
    <location>
        <begin position="49"/>
        <end position="160"/>
    </location>
</feature>
<dbReference type="InterPro" id="IPR015881">
    <property type="entry name" value="ARHD_Rieske_2Fe_2S"/>
</dbReference>
<keyword evidence="3" id="KW-0479">Metal-binding</keyword>
<dbReference type="GO" id="GO:0051213">
    <property type="term" value="F:dioxygenase activity"/>
    <property type="evidence" value="ECO:0007669"/>
    <property type="project" value="UniProtKB-KW"/>
</dbReference>
<dbReference type="Pfam" id="PF00355">
    <property type="entry name" value="Rieske"/>
    <property type="match status" value="1"/>
</dbReference>
<comment type="caution">
    <text evidence="10">The sequence shown here is derived from an EMBL/GenBank/DDBJ whole genome shotgun (WGS) entry which is preliminary data.</text>
</comment>
<dbReference type="InterPro" id="IPR015879">
    <property type="entry name" value="Ring_hydroxy_dOase_asu_C_dom"/>
</dbReference>
<dbReference type="InterPro" id="IPR036922">
    <property type="entry name" value="Rieske_2Fe-2S_sf"/>
</dbReference>
<dbReference type="SUPFAM" id="SSF50022">
    <property type="entry name" value="ISP domain"/>
    <property type="match status" value="1"/>
</dbReference>
<evidence type="ECO:0000313" key="10">
    <source>
        <dbReference type="EMBL" id="GGC27222.1"/>
    </source>
</evidence>
<dbReference type="SUPFAM" id="SSF55961">
    <property type="entry name" value="Bet v1-like"/>
    <property type="match status" value="1"/>
</dbReference>
<gene>
    <name evidence="10" type="primary">hcaE</name>
    <name evidence="10" type="ORF">GCM10011400_12040</name>
</gene>
<protein>
    <submittedName>
        <fullName evidence="10">3-phenylpropionate/cinnamic acid dioxygenase subunit alpha</fullName>
    </submittedName>
</protein>
<dbReference type="InterPro" id="IPR001663">
    <property type="entry name" value="Rng_hydr_dOase-A"/>
</dbReference>
<keyword evidence="5" id="KW-0560">Oxidoreductase</keyword>
<keyword evidence="4 10" id="KW-0223">Dioxygenase</keyword>
<dbReference type="EMBL" id="BMHL01000002">
    <property type="protein sequence ID" value="GGC27222.1"/>
    <property type="molecule type" value="Genomic_DNA"/>
</dbReference>
<organism evidence="10 11">
    <name type="scientific">Paraburkholderia caffeinilytica</name>
    <dbReference type="NCBI Taxonomy" id="1761016"/>
    <lineage>
        <taxon>Bacteria</taxon>
        <taxon>Pseudomonadati</taxon>
        <taxon>Pseudomonadota</taxon>
        <taxon>Betaproteobacteria</taxon>
        <taxon>Burkholderiales</taxon>
        <taxon>Burkholderiaceae</taxon>
        <taxon>Paraburkholderia</taxon>
    </lineage>
</organism>
<name>A0ABQ1LPD7_9BURK</name>
<evidence type="ECO:0000256" key="5">
    <source>
        <dbReference type="ARBA" id="ARBA00023002"/>
    </source>
</evidence>
<keyword evidence="11" id="KW-1185">Reference proteome</keyword>
<sequence>MLTKAKDVLADGVRIEDLIDVERREVALRVMSDREVYDVEMERVFARTWVLLGHESEIPSVGDYMVRWIGEDAVIVARDRENAIHVSLNVCPHRGMRVALGEYGNAQTHRCIYHGWAFKPNGDFIGAPVEREQMHGDVCSKAELGLKQARVTVYGGLVFATWNIDGPSLEEHLGDIKWYLDMLFCRTDAGLEVLGPPQRMLMRANWKTAGEQSACDGFHTLTLHRSLLEMGQIGGDSDTIYDKAPAMYGINVSANGHSLRCIPAEVTFSMVMGMSVEGLGVEERLKILPPPGITQELLPQVKAHLSVSQVELLAKAPPQVGGLFPNVTIAFLYMPLDDGTMGSALVLHTFVPKGPDSFENYNWIFAEKDVSPEIKRKMLATSIRATGTSGTIEQDDADTWPQISLNARGAMGRHNTLKYQALLGEKKPENWPGGGKVYDGFSKDDAQWEWWLAYRRLMNAGA</sequence>
<evidence type="ECO:0000256" key="2">
    <source>
        <dbReference type="ARBA" id="ARBA00022714"/>
    </source>
</evidence>
<dbReference type="Proteomes" id="UP000602004">
    <property type="component" value="Unassembled WGS sequence"/>
</dbReference>
<evidence type="ECO:0000256" key="8">
    <source>
        <dbReference type="ARBA" id="ARBA00023027"/>
    </source>
</evidence>
<keyword evidence="2" id="KW-0001">2Fe-2S</keyword>
<dbReference type="PANTHER" id="PTHR43756:SF1">
    <property type="entry name" value="3-PHENYLPROPIONATE_CINNAMIC ACID DIOXYGENASE SUBUNIT ALPHA"/>
    <property type="match status" value="1"/>
</dbReference>
<evidence type="ECO:0000313" key="11">
    <source>
        <dbReference type="Proteomes" id="UP000602004"/>
    </source>
</evidence>
<comment type="similarity">
    <text evidence="1">Belongs to the bacterial ring-hydroxylating dioxygenase alpha subunit family.</text>
</comment>
<dbReference type="PROSITE" id="PS00570">
    <property type="entry name" value="RING_HYDROXYL_ALPHA"/>
    <property type="match status" value="1"/>
</dbReference>
<dbReference type="RefSeq" id="WP_208645752.1">
    <property type="nucleotide sequence ID" value="NZ_BMHL01000002.1"/>
</dbReference>
<reference evidence="11" key="1">
    <citation type="journal article" date="2019" name="Int. J. Syst. Evol. Microbiol.">
        <title>The Global Catalogue of Microorganisms (GCM) 10K type strain sequencing project: providing services to taxonomists for standard genome sequencing and annotation.</title>
        <authorList>
            <consortium name="The Broad Institute Genomics Platform"/>
            <consortium name="The Broad Institute Genome Sequencing Center for Infectious Disease"/>
            <person name="Wu L."/>
            <person name="Ma J."/>
        </authorList>
    </citation>
    <scope>NUCLEOTIDE SEQUENCE [LARGE SCALE GENOMIC DNA]</scope>
    <source>
        <strain evidence="11">CGMCC 1.15103</strain>
    </source>
</reference>
<dbReference type="PROSITE" id="PS51296">
    <property type="entry name" value="RIESKE"/>
    <property type="match status" value="1"/>
</dbReference>
<dbReference type="PANTHER" id="PTHR43756">
    <property type="entry name" value="CHOLINE MONOOXYGENASE, CHLOROPLASTIC"/>
    <property type="match status" value="1"/>
</dbReference>
<evidence type="ECO:0000256" key="4">
    <source>
        <dbReference type="ARBA" id="ARBA00022964"/>
    </source>
</evidence>
<evidence type="ECO:0000256" key="3">
    <source>
        <dbReference type="ARBA" id="ARBA00022723"/>
    </source>
</evidence>
<proteinExistence type="inferred from homology"/>
<evidence type="ECO:0000256" key="6">
    <source>
        <dbReference type="ARBA" id="ARBA00023004"/>
    </source>
</evidence>